<evidence type="ECO:0000256" key="1">
    <source>
        <dbReference type="SAM" id="Phobius"/>
    </source>
</evidence>
<evidence type="ECO:0000313" key="2">
    <source>
        <dbReference type="EMBL" id="KAI7755687.1"/>
    </source>
</evidence>
<dbReference type="GO" id="GO:0009535">
    <property type="term" value="C:chloroplast thylakoid membrane"/>
    <property type="evidence" value="ECO:0007669"/>
    <property type="project" value="TreeGrafter"/>
</dbReference>
<proteinExistence type="predicted"/>
<evidence type="ECO:0000313" key="3">
    <source>
        <dbReference type="Proteomes" id="UP001206925"/>
    </source>
</evidence>
<keyword evidence="1" id="KW-0812">Transmembrane</keyword>
<sequence length="166" mass="18879">MQQCKVYAVDTTCYTPDSLDRPDELEGIEESYVIPEPEVTMMEWSDEDECLIIARCLILTSDEIKRAMMDRDNIKKDESIWGGVLEEIGRIEWSVFNKLLGTSRVVLGIIACFSVILAELSDPVFAGRGMMMMLRDGIRFVEVYMVTVVCGVRGGNWDKLDMLSYL</sequence>
<accession>A0AAD5D9G7</accession>
<feature type="transmembrane region" description="Helical" evidence="1">
    <location>
        <begin position="105"/>
        <end position="125"/>
    </location>
</feature>
<keyword evidence="1" id="KW-0472">Membrane</keyword>
<dbReference type="AlphaFoldDB" id="A0AAD5D9G7"/>
<dbReference type="Proteomes" id="UP001206925">
    <property type="component" value="Unassembled WGS sequence"/>
</dbReference>
<organism evidence="2 3">
    <name type="scientific">Ambrosia artemisiifolia</name>
    <name type="common">Common ragweed</name>
    <dbReference type="NCBI Taxonomy" id="4212"/>
    <lineage>
        <taxon>Eukaryota</taxon>
        <taxon>Viridiplantae</taxon>
        <taxon>Streptophyta</taxon>
        <taxon>Embryophyta</taxon>
        <taxon>Tracheophyta</taxon>
        <taxon>Spermatophyta</taxon>
        <taxon>Magnoliopsida</taxon>
        <taxon>eudicotyledons</taxon>
        <taxon>Gunneridae</taxon>
        <taxon>Pentapetalae</taxon>
        <taxon>asterids</taxon>
        <taxon>campanulids</taxon>
        <taxon>Asterales</taxon>
        <taxon>Asteraceae</taxon>
        <taxon>Asteroideae</taxon>
        <taxon>Heliantheae alliance</taxon>
        <taxon>Heliantheae</taxon>
        <taxon>Ambrosia</taxon>
    </lineage>
</organism>
<dbReference type="PANTHER" id="PTHR37240">
    <property type="entry name" value="PREPROTEIN TRANSLOCASE SUBUNIT SECE1"/>
    <property type="match status" value="1"/>
</dbReference>
<reference evidence="2" key="1">
    <citation type="submission" date="2022-06" db="EMBL/GenBank/DDBJ databases">
        <title>Uncovering the hologenomic basis of an extraordinary plant invasion.</title>
        <authorList>
            <person name="Bieker V.C."/>
            <person name="Martin M.D."/>
            <person name="Gilbert T."/>
            <person name="Hodgins K."/>
            <person name="Battlay P."/>
            <person name="Petersen B."/>
            <person name="Wilson J."/>
        </authorList>
    </citation>
    <scope>NUCLEOTIDE SEQUENCE</scope>
    <source>
        <strain evidence="2">AA19_3_7</strain>
        <tissue evidence="2">Leaf</tissue>
    </source>
</reference>
<keyword evidence="3" id="KW-1185">Reference proteome</keyword>
<name>A0AAD5D9G7_AMBAR</name>
<dbReference type="PANTHER" id="PTHR37240:SF1">
    <property type="entry name" value="PREPROTEIN TRANSLOCASE SUBUNIT SECE1"/>
    <property type="match status" value="1"/>
</dbReference>
<protein>
    <submittedName>
        <fullName evidence="2">Uncharacterized protein</fullName>
    </submittedName>
</protein>
<comment type="caution">
    <text evidence="2">The sequence shown here is derived from an EMBL/GenBank/DDBJ whole genome shotgun (WGS) entry which is preliminary data.</text>
</comment>
<gene>
    <name evidence="2" type="ORF">M8C21_010889</name>
</gene>
<dbReference type="EMBL" id="JAMZMK010000892">
    <property type="protein sequence ID" value="KAI7755687.1"/>
    <property type="molecule type" value="Genomic_DNA"/>
</dbReference>
<dbReference type="InterPro" id="IPR055330">
    <property type="entry name" value="SECE1-like"/>
</dbReference>
<keyword evidence="1" id="KW-1133">Transmembrane helix</keyword>